<gene>
    <name evidence="4" type="ORF">SAE01_14800</name>
</gene>
<proteinExistence type="predicted"/>
<protein>
    <submittedName>
        <fullName evidence="4">Aldolase</fullName>
    </submittedName>
</protein>
<reference evidence="4 5" key="1">
    <citation type="submission" date="2019-07" db="EMBL/GenBank/DDBJ databases">
        <title>Whole genome shotgun sequence of Segetibacter aerophilus NBRC 106135.</title>
        <authorList>
            <person name="Hosoyama A."/>
            <person name="Uohara A."/>
            <person name="Ohji S."/>
            <person name="Ichikawa N."/>
        </authorList>
    </citation>
    <scope>NUCLEOTIDE SEQUENCE [LARGE SCALE GENOMIC DNA]</scope>
    <source>
        <strain evidence="4 5">NBRC 106135</strain>
    </source>
</reference>
<dbReference type="AlphaFoldDB" id="A0A512BAI5"/>
<dbReference type="GO" id="GO:0000287">
    <property type="term" value="F:magnesium ion binding"/>
    <property type="evidence" value="ECO:0007669"/>
    <property type="project" value="TreeGrafter"/>
</dbReference>
<comment type="caution">
    <text evidence="4">The sequence shown here is derived from an EMBL/GenBank/DDBJ whole genome shotgun (WGS) entry which is preliminary data.</text>
</comment>
<evidence type="ECO:0000256" key="3">
    <source>
        <dbReference type="ARBA" id="ARBA00022842"/>
    </source>
</evidence>
<dbReference type="SUPFAM" id="SSF51621">
    <property type="entry name" value="Phosphoenolpyruvate/pyruvate domain"/>
    <property type="match status" value="1"/>
</dbReference>
<dbReference type="GO" id="GO:0006107">
    <property type="term" value="P:oxaloacetate metabolic process"/>
    <property type="evidence" value="ECO:0007669"/>
    <property type="project" value="TreeGrafter"/>
</dbReference>
<dbReference type="Gene3D" id="3.20.20.60">
    <property type="entry name" value="Phosphoenolpyruvate-binding domains"/>
    <property type="match status" value="1"/>
</dbReference>
<dbReference type="Proteomes" id="UP000321513">
    <property type="component" value="Unassembled WGS sequence"/>
</dbReference>
<organism evidence="4 5">
    <name type="scientific">Segetibacter aerophilus</name>
    <dbReference type="NCBI Taxonomy" id="670293"/>
    <lineage>
        <taxon>Bacteria</taxon>
        <taxon>Pseudomonadati</taxon>
        <taxon>Bacteroidota</taxon>
        <taxon>Chitinophagia</taxon>
        <taxon>Chitinophagales</taxon>
        <taxon>Chitinophagaceae</taxon>
        <taxon>Segetibacter</taxon>
    </lineage>
</organism>
<dbReference type="PANTHER" id="PTHR32308">
    <property type="entry name" value="LYASE BETA SUBUNIT, PUTATIVE (AFU_ORTHOLOGUE AFUA_4G13030)-RELATED"/>
    <property type="match status" value="1"/>
</dbReference>
<keyword evidence="3" id="KW-0460">Magnesium</keyword>
<keyword evidence="5" id="KW-1185">Reference proteome</keyword>
<dbReference type="RefSeq" id="WP_147203049.1">
    <property type="nucleotide sequence ID" value="NZ_BJYT01000004.1"/>
</dbReference>
<sequence length="479" mass="54008">MKLSISQHDKDTLLHALGTANLRFQKTYPGDRPDRQPVHTVYGGANLFKSDTTVRMGEIALKNLQTYAPNFVSLAKTLKLRGHEYLPDVQQDIDDLTQKLDEMSDAQRKKEHGWLSYSVYNKIIKKLQTEAVEDFRIDFEDGFGNRPDDEEDTTAENAADEVAIGMKNKTLSPFIGIRIKPFTEDLKYRGVRTLDIFLSTLLEKTGGILPENFVVMLPKVTIPEQMTTMVRLFEILEEANKLPTGTLRMETMVEATQIVLDDEGRNPLMRIIRASEGRCIAAHFGTYDYTASAGITAKYQTMSHPVCDFAHHMTKVALGGTGIFLSDGATNVIPIGPHRGENLTYEQLTENRRAVHQAWVTGFNHTTHSLINGRYQGWDLNPAQLPMRYAATYNFFLSSYEDAVYRLKTFVDRSAISTLTGDIFDDAATGQGLLNFFLKAMNCGAITEEEALLTGLTLEEIHCRSFYKILEGRREKHSK</sequence>
<dbReference type="InterPro" id="IPR040442">
    <property type="entry name" value="Pyrv_kinase-like_dom_sf"/>
</dbReference>
<dbReference type="GO" id="GO:0003824">
    <property type="term" value="F:catalytic activity"/>
    <property type="evidence" value="ECO:0007669"/>
    <property type="project" value="InterPro"/>
</dbReference>
<accession>A0A512BAI5</accession>
<keyword evidence="2" id="KW-0479">Metal-binding</keyword>
<dbReference type="PANTHER" id="PTHR32308:SF10">
    <property type="entry name" value="CITRATE LYASE SUBUNIT BETA"/>
    <property type="match status" value="1"/>
</dbReference>
<evidence type="ECO:0000313" key="5">
    <source>
        <dbReference type="Proteomes" id="UP000321513"/>
    </source>
</evidence>
<comment type="cofactor">
    <cofactor evidence="1">
        <name>Mg(2+)</name>
        <dbReference type="ChEBI" id="CHEBI:18420"/>
    </cofactor>
</comment>
<dbReference type="Pfam" id="PF22484">
    <property type="entry name" value="DUF6986"/>
    <property type="match status" value="1"/>
</dbReference>
<dbReference type="OrthoDB" id="9808769at2"/>
<name>A0A512BAI5_9BACT</name>
<dbReference type="EMBL" id="BJYT01000004">
    <property type="protein sequence ID" value="GEO08984.1"/>
    <property type="molecule type" value="Genomic_DNA"/>
</dbReference>
<evidence type="ECO:0000256" key="2">
    <source>
        <dbReference type="ARBA" id="ARBA00022723"/>
    </source>
</evidence>
<evidence type="ECO:0000256" key="1">
    <source>
        <dbReference type="ARBA" id="ARBA00001946"/>
    </source>
</evidence>
<dbReference type="InterPro" id="IPR015813">
    <property type="entry name" value="Pyrv/PenolPyrv_kinase-like_dom"/>
</dbReference>
<dbReference type="InterPro" id="IPR054255">
    <property type="entry name" value="DUF6986"/>
</dbReference>
<evidence type="ECO:0000313" key="4">
    <source>
        <dbReference type="EMBL" id="GEO08984.1"/>
    </source>
</evidence>